<dbReference type="FunFam" id="3.40.50.300:FF:000269">
    <property type="entry name" value="ATP-dependent RNA helicase SUPV3L1, mitochondrial"/>
    <property type="match status" value="1"/>
</dbReference>
<dbReference type="GO" id="GO:0000965">
    <property type="term" value="P:mitochondrial RNA 3'-end processing"/>
    <property type="evidence" value="ECO:0007669"/>
    <property type="project" value="TreeGrafter"/>
</dbReference>
<dbReference type="Pfam" id="PF12513">
    <property type="entry name" value="SUV3_C"/>
    <property type="match status" value="1"/>
</dbReference>
<dbReference type="CDD" id="cd18805">
    <property type="entry name" value="SF2_C_suv3"/>
    <property type="match status" value="1"/>
</dbReference>
<dbReference type="Pfam" id="PF18147">
    <property type="entry name" value="Suv3_C_1"/>
    <property type="match status" value="1"/>
</dbReference>
<dbReference type="GO" id="GO:0045025">
    <property type="term" value="C:mitochondrial degradosome"/>
    <property type="evidence" value="ECO:0007669"/>
    <property type="project" value="TreeGrafter"/>
</dbReference>
<keyword evidence="7" id="KW-0347">Helicase</keyword>
<keyword evidence="10" id="KW-0496">Mitochondrion</keyword>
<evidence type="ECO:0000256" key="9">
    <source>
        <dbReference type="ARBA" id="ARBA00022946"/>
    </source>
</evidence>
<dbReference type="EC" id="3.6.4.13" evidence="4"/>
<evidence type="ECO:0000256" key="7">
    <source>
        <dbReference type="ARBA" id="ARBA00022806"/>
    </source>
</evidence>
<dbReference type="InterPro" id="IPR041082">
    <property type="entry name" value="Suv3_C_1"/>
</dbReference>
<dbReference type="Gene3D" id="1.20.58.1080">
    <property type="match status" value="1"/>
</dbReference>
<dbReference type="GO" id="GO:0003724">
    <property type="term" value="F:RNA helicase activity"/>
    <property type="evidence" value="ECO:0007669"/>
    <property type="project" value="UniProtKB-EC"/>
</dbReference>
<comment type="cofactor">
    <cofactor evidence="1">
        <name>Mn(2+)</name>
        <dbReference type="ChEBI" id="CHEBI:29035"/>
    </cofactor>
</comment>
<dbReference type="Gene3D" id="1.20.272.40">
    <property type="match status" value="1"/>
</dbReference>
<evidence type="ECO:0000259" key="14">
    <source>
        <dbReference type="PROSITE" id="PS51194"/>
    </source>
</evidence>
<gene>
    <name evidence="15" type="ORF">FGG08_000019</name>
</gene>
<sequence>MVSVENGLGQCLLCAFRTQRLNWSTSRQISKRGFGREASKLLGGQHRGVRKVPSGAKGRGERASIGPRYHPPQFQKLSPAVRGRIEPSKVRLIIETRLDILRDSLGEAWSDRSRFETYFAKFKTSVKLDPGYFRIIPTASVKDRARTIWDSKNEDVPNTLYDFKAFQRAYVDGGVKGLDLELKHAFLGFVADSETTERLFDKQEKISDFRYPIDWYPATKAIKRSFHLHVGPTNSGKTYHALQRLEQAKTGIYAAPLRLLAHEIYTRLNAKGKPCNLITGEERRVIEGEKNPMISCTVEMTPIDMDLEVAVIDEIQMIGSSDRGWAWSQALLGVRAREVHLCGEERVVPLIRQLTSWMGESLKIHRYTRLSPLVVEDTSLRGDLHSLRKGDCVVVFSRSGIHDMKEKIETITGKRCAVVYGSLPPETRAQQARLFNDPDSDYDILVASDAIGMGLNLSIKRIIFDTTLKFSGQSLERLTTSEIKQIAGRAGRYRTAQDGIVGSSSTISGRGNEALIQAKSSTLSQSNIGIVTTLEDFDLQAVRNATARETEPIASAGILAPASVVHKFVSCTPPGTPFSFILRRLYEISRINPRFHLCELGDQLLIAELIEPIKGLSVVDRINICKAPADRTPRIQAILRELATCIARRSGGALSDIKEMPLDLLGRPASADKSYLESLEELHKGLSLYLWLSYRFEGVFPSRPQAFGYKEIVEKNIEKVLGNMSCDLSVKERKLQVAIKQIKVGYRDLLKQIAQPKPEIPILPRDKSPQRLTEGGA</sequence>
<dbReference type="GO" id="GO:0005524">
    <property type="term" value="F:ATP binding"/>
    <property type="evidence" value="ECO:0007669"/>
    <property type="project" value="UniProtKB-KW"/>
</dbReference>
<dbReference type="PANTHER" id="PTHR12131">
    <property type="entry name" value="ATP-DEPENDENT RNA AND DNA HELICASE"/>
    <property type="match status" value="1"/>
</dbReference>
<dbReference type="InterPro" id="IPR055206">
    <property type="entry name" value="DEXQc_SUV3"/>
</dbReference>
<dbReference type="Proteomes" id="UP000698800">
    <property type="component" value="Unassembled WGS sequence"/>
</dbReference>
<evidence type="ECO:0000256" key="3">
    <source>
        <dbReference type="ARBA" id="ARBA00004173"/>
    </source>
</evidence>
<dbReference type="GO" id="GO:0016787">
    <property type="term" value="F:hydrolase activity"/>
    <property type="evidence" value="ECO:0007669"/>
    <property type="project" value="UniProtKB-KW"/>
</dbReference>
<keyword evidence="5" id="KW-0547">Nucleotide-binding</keyword>
<comment type="cofactor">
    <cofactor evidence="2">
        <name>Mg(2+)</name>
        <dbReference type="ChEBI" id="CHEBI:18420"/>
    </cofactor>
</comment>
<comment type="subcellular location">
    <subcellularLocation>
        <location evidence="3">Mitochondrion</location>
    </subcellularLocation>
</comment>
<evidence type="ECO:0000313" key="16">
    <source>
        <dbReference type="Proteomes" id="UP000698800"/>
    </source>
</evidence>
<dbReference type="PANTHER" id="PTHR12131:SF1">
    <property type="entry name" value="ATP-DEPENDENT RNA HELICASE SUPV3L1, MITOCHONDRIAL-RELATED"/>
    <property type="match status" value="1"/>
</dbReference>
<reference evidence="15" key="1">
    <citation type="submission" date="2021-03" db="EMBL/GenBank/DDBJ databases">
        <title>Comparative genomics and phylogenomic investigation of the class Geoglossomycetes provide insights into ecological specialization and systematics.</title>
        <authorList>
            <person name="Melie T."/>
            <person name="Pirro S."/>
            <person name="Miller A.N."/>
            <person name="Quandt A."/>
        </authorList>
    </citation>
    <scope>NUCLEOTIDE SEQUENCE</scope>
    <source>
        <strain evidence="15">GBOQ0MN5Z8</strain>
    </source>
</reference>
<proteinExistence type="predicted"/>
<dbReference type="FunFam" id="3.40.50.300:FF:001549">
    <property type="entry name" value="SUV3p ATP-dependent RNA helicase"/>
    <property type="match status" value="1"/>
</dbReference>
<comment type="catalytic activity">
    <reaction evidence="11">
        <text>ATP + H2O = ADP + phosphate + H(+)</text>
        <dbReference type="Rhea" id="RHEA:13065"/>
        <dbReference type="ChEBI" id="CHEBI:15377"/>
        <dbReference type="ChEBI" id="CHEBI:15378"/>
        <dbReference type="ChEBI" id="CHEBI:30616"/>
        <dbReference type="ChEBI" id="CHEBI:43474"/>
        <dbReference type="ChEBI" id="CHEBI:456216"/>
        <dbReference type="EC" id="3.6.4.13"/>
    </reaction>
</comment>
<name>A0A9P8IE14_9PEZI</name>
<dbReference type="SUPFAM" id="SSF52540">
    <property type="entry name" value="P-loop containing nucleoside triphosphate hydrolases"/>
    <property type="match status" value="1"/>
</dbReference>
<keyword evidence="16" id="KW-1185">Reference proteome</keyword>
<evidence type="ECO:0000256" key="1">
    <source>
        <dbReference type="ARBA" id="ARBA00001936"/>
    </source>
</evidence>
<evidence type="ECO:0000313" key="15">
    <source>
        <dbReference type="EMBL" id="KAH0547762.1"/>
    </source>
</evidence>
<dbReference type="AlphaFoldDB" id="A0A9P8IE14"/>
<dbReference type="CDD" id="cd17913">
    <property type="entry name" value="DEXQc_Suv3"/>
    <property type="match status" value="1"/>
</dbReference>
<dbReference type="InterPro" id="IPR001650">
    <property type="entry name" value="Helicase_C-like"/>
</dbReference>
<feature type="region of interest" description="Disordered" evidence="13">
    <location>
        <begin position="45"/>
        <end position="72"/>
    </location>
</feature>
<evidence type="ECO:0000256" key="8">
    <source>
        <dbReference type="ARBA" id="ARBA00022840"/>
    </source>
</evidence>
<evidence type="ECO:0000256" key="5">
    <source>
        <dbReference type="ARBA" id="ARBA00022741"/>
    </source>
</evidence>
<dbReference type="OrthoDB" id="6692397at2759"/>
<dbReference type="Pfam" id="PF22527">
    <property type="entry name" value="DEXQc_Suv3"/>
    <property type="match status" value="1"/>
</dbReference>
<dbReference type="Pfam" id="PF00271">
    <property type="entry name" value="Helicase_C"/>
    <property type="match status" value="1"/>
</dbReference>
<dbReference type="InterPro" id="IPR044774">
    <property type="entry name" value="Suv3_DEXQc"/>
</dbReference>
<keyword evidence="8" id="KW-0067">ATP-binding</keyword>
<keyword evidence="9" id="KW-0809">Transit peptide</keyword>
<evidence type="ECO:0000256" key="11">
    <source>
        <dbReference type="ARBA" id="ARBA00047984"/>
    </source>
</evidence>
<evidence type="ECO:0000256" key="13">
    <source>
        <dbReference type="SAM" id="MobiDB-lite"/>
    </source>
</evidence>
<evidence type="ECO:0000256" key="10">
    <source>
        <dbReference type="ARBA" id="ARBA00023128"/>
    </source>
</evidence>
<evidence type="ECO:0000256" key="4">
    <source>
        <dbReference type="ARBA" id="ARBA00012552"/>
    </source>
</evidence>
<evidence type="ECO:0000256" key="2">
    <source>
        <dbReference type="ARBA" id="ARBA00001946"/>
    </source>
</evidence>
<evidence type="ECO:0000256" key="12">
    <source>
        <dbReference type="ARBA" id="ARBA00071444"/>
    </source>
</evidence>
<organism evidence="15 16">
    <name type="scientific">Glutinoglossum americanum</name>
    <dbReference type="NCBI Taxonomy" id="1670608"/>
    <lineage>
        <taxon>Eukaryota</taxon>
        <taxon>Fungi</taxon>
        <taxon>Dikarya</taxon>
        <taxon>Ascomycota</taxon>
        <taxon>Pezizomycotina</taxon>
        <taxon>Geoglossomycetes</taxon>
        <taxon>Geoglossales</taxon>
        <taxon>Geoglossaceae</taxon>
        <taxon>Glutinoglossum</taxon>
    </lineage>
</organism>
<protein>
    <recommendedName>
        <fullName evidence="12">ATP-dependent RNA helicase SUV3, mitochondrial</fullName>
        <ecNumber evidence="4">3.6.4.13</ecNumber>
    </recommendedName>
</protein>
<dbReference type="InterPro" id="IPR050699">
    <property type="entry name" value="RNA-DNA_Helicase"/>
</dbReference>
<keyword evidence="6" id="KW-0378">Hydrolase</keyword>
<feature type="domain" description="Helicase C-terminal" evidence="14">
    <location>
        <begin position="379"/>
        <end position="538"/>
    </location>
</feature>
<dbReference type="EMBL" id="JAGHQL010000001">
    <property type="protein sequence ID" value="KAH0547762.1"/>
    <property type="molecule type" value="Genomic_DNA"/>
</dbReference>
<dbReference type="SMART" id="SM00490">
    <property type="entry name" value="HELICc"/>
    <property type="match status" value="1"/>
</dbReference>
<dbReference type="InterPro" id="IPR027417">
    <property type="entry name" value="P-loop_NTPase"/>
</dbReference>
<dbReference type="PROSITE" id="PS51194">
    <property type="entry name" value="HELICASE_CTER"/>
    <property type="match status" value="1"/>
</dbReference>
<accession>A0A9P8IE14</accession>
<dbReference type="InterPro" id="IPR022192">
    <property type="entry name" value="SUV3_C"/>
</dbReference>
<comment type="caution">
    <text evidence="15">The sequence shown here is derived from an EMBL/GenBank/DDBJ whole genome shotgun (WGS) entry which is preliminary data.</text>
</comment>
<dbReference type="Gene3D" id="3.40.50.300">
    <property type="entry name" value="P-loop containing nucleotide triphosphate hydrolases"/>
    <property type="match status" value="2"/>
</dbReference>
<evidence type="ECO:0000256" key="6">
    <source>
        <dbReference type="ARBA" id="ARBA00022801"/>
    </source>
</evidence>